<evidence type="ECO:0000313" key="1">
    <source>
        <dbReference type="EMBL" id="QGH29590.1"/>
    </source>
</evidence>
<organism evidence="1 2">
    <name type="scientific">Kluyvera intermedia</name>
    <name type="common">Enterobacter intermedius</name>
    <dbReference type="NCBI Taxonomy" id="61648"/>
    <lineage>
        <taxon>Bacteria</taxon>
        <taxon>Pseudomonadati</taxon>
        <taxon>Pseudomonadota</taxon>
        <taxon>Gammaproteobacteria</taxon>
        <taxon>Enterobacterales</taxon>
        <taxon>Enterobacteriaceae</taxon>
        <taxon>Kluyvera</taxon>
    </lineage>
</organism>
<dbReference type="GeneID" id="91972309"/>
<name>A0ABX6DPU5_KLUIN</name>
<proteinExistence type="predicted"/>
<evidence type="ECO:0000313" key="2">
    <source>
        <dbReference type="Proteomes" id="UP000344450"/>
    </source>
</evidence>
<protein>
    <submittedName>
        <fullName evidence="1">Diaminopimelate decarboxylase</fullName>
    </submittedName>
</protein>
<reference evidence="1 2" key="1">
    <citation type="submission" date="2019-10" db="EMBL/GenBank/DDBJ databases">
        <title>Complete genome sequencing of drug resistant plasmids in Kluyvera intermedia.</title>
        <authorList>
            <person name="Ke C."/>
            <person name="Jian S."/>
        </authorList>
    </citation>
    <scope>NUCLEOTIDE SEQUENCE [LARGE SCALE GENOMIC DNA]</scope>
    <source>
        <strain evidence="1 2">N2-1</strain>
    </source>
</reference>
<sequence length="117" mass="13427">MWTIKTTDGFDNWFSTLCATDRASVLALLIVLWEKGPGLPRLYADRIKGSCYSNMKELRVQSQGDPIRVFFAFDPYRTGILLCAGNKVGNEKRFYNQMIAVADREFTDYLNTLDDKE</sequence>
<keyword evidence="2" id="KW-1185">Reference proteome</keyword>
<accession>A0ABX6DPU5</accession>
<dbReference type="Proteomes" id="UP000344450">
    <property type="component" value="Chromosome"/>
</dbReference>
<dbReference type="InterPro" id="IPR009241">
    <property type="entry name" value="HigB-like"/>
</dbReference>
<dbReference type="Pfam" id="PF05973">
    <property type="entry name" value="Gp49"/>
    <property type="match status" value="1"/>
</dbReference>
<gene>
    <name evidence="1" type="ORF">GHC21_07860</name>
</gene>
<dbReference type="EMBL" id="CP045845">
    <property type="protein sequence ID" value="QGH29590.1"/>
    <property type="molecule type" value="Genomic_DNA"/>
</dbReference>
<dbReference type="RefSeq" id="WP_153742586.1">
    <property type="nucleotide sequence ID" value="NZ_CP045843.1"/>
</dbReference>